<dbReference type="RefSeq" id="WP_015233032.1">
    <property type="nucleotide sequence ID" value="NC_019791.1"/>
</dbReference>
<comment type="similarity">
    <text evidence="1 2">Belongs to the complex I 20 kDa subunit family.</text>
</comment>
<dbReference type="Gene3D" id="3.40.50.12280">
    <property type="match status" value="1"/>
</dbReference>
<evidence type="ECO:0000256" key="2">
    <source>
        <dbReference type="RuleBase" id="RU004464"/>
    </source>
</evidence>
<proteinExistence type="inferred from homology"/>
<dbReference type="GO" id="GO:0045271">
    <property type="term" value="C:respiratory chain complex I"/>
    <property type="evidence" value="ECO:0007669"/>
    <property type="project" value="TreeGrafter"/>
</dbReference>
<dbReference type="GO" id="GO:0051539">
    <property type="term" value="F:4 iron, 4 sulfur cluster binding"/>
    <property type="evidence" value="ECO:0007669"/>
    <property type="project" value="UniProtKB-KW"/>
</dbReference>
<dbReference type="HOGENOM" id="CLU_055737_7_3_2"/>
<protein>
    <submittedName>
        <fullName evidence="4">NADH-quinone oxidoreductase, B subunit</fullName>
    </submittedName>
</protein>
<keyword evidence="2" id="KW-0411">Iron-sulfur</keyword>
<dbReference type="GO" id="GO:0008137">
    <property type="term" value="F:NADH dehydrogenase (ubiquinone) activity"/>
    <property type="evidence" value="ECO:0007669"/>
    <property type="project" value="InterPro"/>
</dbReference>
<dbReference type="PANTHER" id="PTHR11995">
    <property type="entry name" value="NADH DEHYDROGENASE"/>
    <property type="match status" value="1"/>
</dbReference>
<dbReference type="Proteomes" id="UP000010469">
    <property type="component" value="Chromosome"/>
</dbReference>
<dbReference type="GeneID" id="14212688"/>
<dbReference type="eggNOG" id="arCOG01554">
    <property type="taxonomic scope" value="Archaea"/>
</dbReference>
<dbReference type="GO" id="GO:0015990">
    <property type="term" value="P:electron transport coupled proton transport"/>
    <property type="evidence" value="ECO:0007669"/>
    <property type="project" value="TreeGrafter"/>
</dbReference>
<evidence type="ECO:0000259" key="3">
    <source>
        <dbReference type="Pfam" id="PF01058"/>
    </source>
</evidence>
<reference evidence="5" key="1">
    <citation type="submission" date="2012-03" db="EMBL/GenBank/DDBJ databases">
        <title>Complete genome of Caldisphaera lagunensis DSM 15908.</title>
        <authorList>
            <person name="Lucas S."/>
            <person name="Copeland A."/>
            <person name="Lapidus A."/>
            <person name="Glavina del Rio T."/>
            <person name="Dalin E."/>
            <person name="Tice H."/>
            <person name="Bruce D."/>
            <person name="Goodwin L."/>
            <person name="Pitluck S."/>
            <person name="Peters L."/>
            <person name="Mikhailova N."/>
            <person name="Teshima H."/>
            <person name="Kyrpides N."/>
            <person name="Mavromatis K."/>
            <person name="Ivanova N."/>
            <person name="Brettin T."/>
            <person name="Detter J.C."/>
            <person name="Han C."/>
            <person name="Larimer F."/>
            <person name="Land M."/>
            <person name="Hauser L."/>
            <person name="Markowitz V."/>
            <person name="Cheng J.-F."/>
            <person name="Hugenholtz P."/>
            <person name="Woyke T."/>
            <person name="Wu D."/>
            <person name="Spring S."/>
            <person name="Schroeder M."/>
            <person name="Brambilla E."/>
            <person name="Klenk H.-P."/>
            <person name="Eisen J.A."/>
        </authorList>
    </citation>
    <scope>NUCLEOTIDE SEQUENCE [LARGE SCALE GENOMIC DNA]</scope>
    <source>
        <strain evidence="5">DSM 15908 / JCM 11604 / IC-154</strain>
    </source>
</reference>
<dbReference type="KEGG" id="clg:Calag_1428"/>
<organism evidence="4 5">
    <name type="scientific">Caldisphaera lagunensis (strain DSM 15908 / JCM 11604 / ANMR 0165 / IC-154)</name>
    <dbReference type="NCBI Taxonomy" id="1056495"/>
    <lineage>
        <taxon>Archaea</taxon>
        <taxon>Thermoproteota</taxon>
        <taxon>Thermoprotei</taxon>
        <taxon>Acidilobales</taxon>
        <taxon>Caldisphaeraceae</taxon>
        <taxon>Caldisphaera</taxon>
    </lineage>
</organism>
<accession>L0ADM4</accession>
<dbReference type="GO" id="GO:0009060">
    <property type="term" value="P:aerobic respiration"/>
    <property type="evidence" value="ECO:0007669"/>
    <property type="project" value="TreeGrafter"/>
</dbReference>
<feature type="domain" description="NADH:ubiquinone oxidoreductase-like 20kDa subunit" evidence="3">
    <location>
        <begin position="57"/>
        <end position="165"/>
    </location>
</feature>
<evidence type="ECO:0000313" key="4">
    <source>
        <dbReference type="EMBL" id="AFZ71135.1"/>
    </source>
</evidence>
<keyword evidence="5" id="KW-1185">Reference proteome</keyword>
<dbReference type="Pfam" id="PF01058">
    <property type="entry name" value="Oxidored_q6"/>
    <property type="match status" value="1"/>
</dbReference>
<dbReference type="NCBIfam" id="NF005012">
    <property type="entry name" value="PRK06411.1"/>
    <property type="match status" value="1"/>
</dbReference>
<dbReference type="SUPFAM" id="SSF56770">
    <property type="entry name" value="HydA/Nqo6-like"/>
    <property type="match status" value="1"/>
</dbReference>
<dbReference type="EMBL" id="CP003378">
    <property type="protein sequence ID" value="AFZ71135.1"/>
    <property type="molecule type" value="Genomic_DNA"/>
</dbReference>
<dbReference type="InterPro" id="IPR006138">
    <property type="entry name" value="NADH_UQ_OxRdtase_20Kd_su"/>
</dbReference>
<name>L0ADM4_CALLD</name>
<keyword evidence="2" id="KW-0520">NAD</keyword>
<gene>
    <name evidence="4" type="ordered locus">Calag_1428</name>
</gene>
<dbReference type="InterPro" id="IPR006137">
    <property type="entry name" value="NADH_UbQ_OxRdtase-like_20kDa"/>
</dbReference>
<dbReference type="PANTHER" id="PTHR11995:SF14">
    <property type="entry name" value="NADH DEHYDROGENASE [UBIQUINONE] IRON-SULFUR PROTEIN 7, MITOCHONDRIAL"/>
    <property type="match status" value="1"/>
</dbReference>
<dbReference type="OrthoDB" id="5740at2157"/>
<sequence length="211" mass="23773">MSKNEKGNGEEKGKVYLADLDTVAEEAKQMLLKGTVGKMVDWANAFSLWPVHLMTSCCGCEIGAAWGPRFDNERYGSLPWVSPRQTNLIIVEGTVTKKMACSVRITWDQMPYPKFAVAMGACSLDGGIFYNSYNIVRPWQVIPIDVYIPGCPPRPEAVSRAIVELQKLLRNKSIASKWITESKREDMKNIIPKEDLCGWRGEKVDLHTRFT</sequence>
<dbReference type="AlphaFoldDB" id="L0ADM4"/>
<dbReference type="FunCoup" id="L0ADM4">
    <property type="interactions" value="152"/>
</dbReference>
<keyword evidence="2" id="KW-0004">4Fe-4S</keyword>
<evidence type="ECO:0000313" key="5">
    <source>
        <dbReference type="Proteomes" id="UP000010469"/>
    </source>
</evidence>
<keyword evidence="2" id="KW-0479">Metal-binding</keyword>
<dbReference type="GO" id="GO:0046872">
    <property type="term" value="F:metal ion binding"/>
    <property type="evidence" value="ECO:0007669"/>
    <property type="project" value="UniProtKB-KW"/>
</dbReference>
<dbReference type="STRING" id="1056495.Calag_1428"/>
<dbReference type="NCBIfam" id="TIGR01957">
    <property type="entry name" value="nuoB_fam"/>
    <property type="match status" value="1"/>
</dbReference>
<evidence type="ECO:0000256" key="1">
    <source>
        <dbReference type="ARBA" id="ARBA00009173"/>
    </source>
</evidence>
<dbReference type="GO" id="GO:0048038">
    <property type="term" value="F:quinone binding"/>
    <property type="evidence" value="ECO:0007669"/>
    <property type="project" value="InterPro"/>
</dbReference>
<keyword evidence="2" id="KW-0408">Iron</keyword>
<dbReference type="InParanoid" id="L0ADM4"/>